<evidence type="ECO:0000256" key="14">
    <source>
        <dbReference type="ARBA" id="ARBA00023284"/>
    </source>
</evidence>
<dbReference type="HAMAP" id="MF_02089">
    <property type="entry name" value="QueH"/>
    <property type="match status" value="1"/>
</dbReference>
<evidence type="ECO:0000256" key="17">
    <source>
        <dbReference type="HAMAP-Rule" id="MF_02089"/>
    </source>
</evidence>
<name>A0A660SB78_UNCT6</name>
<dbReference type="AlphaFoldDB" id="A0A660SB78"/>
<evidence type="ECO:0000256" key="3">
    <source>
        <dbReference type="ARBA" id="ARBA00008207"/>
    </source>
</evidence>
<reference evidence="18 19" key="1">
    <citation type="submission" date="2018-06" db="EMBL/GenBank/DDBJ databases">
        <title>Extensive metabolic versatility and redundancy in microbially diverse, dynamic hydrothermal sediments.</title>
        <authorList>
            <person name="Dombrowski N."/>
            <person name="Teske A."/>
            <person name="Baker B.J."/>
        </authorList>
    </citation>
    <scope>NUCLEOTIDE SEQUENCE [LARGE SCALE GENOMIC DNA]</scope>
    <source>
        <strain evidence="18">B35_G9</strain>
    </source>
</reference>
<evidence type="ECO:0000313" key="18">
    <source>
        <dbReference type="EMBL" id="RKX67233.1"/>
    </source>
</evidence>
<keyword evidence="6 17" id="KW-0004">4Fe-4S</keyword>
<evidence type="ECO:0000256" key="5">
    <source>
        <dbReference type="ARBA" id="ARBA00016895"/>
    </source>
</evidence>
<keyword evidence="9 17" id="KW-0671">Queuosine biosynthesis</keyword>
<dbReference type="GO" id="GO:0051539">
    <property type="term" value="F:4 iron, 4 sulfur cluster binding"/>
    <property type="evidence" value="ECO:0007669"/>
    <property type="project" value="UniProtKB-UniRule"/>
</dbReference>
<feature type="disulfide bond" description="Redox-active" evidence="17">
    <location>
        <begin position="168"/>
        <end position="170"/>
    </location>
</feature>
<evidence type="ECO:0000256" key="16">
    <source>
        <dbReference type="ARBA" id="ARBA00047415"/>
    </source>
</evidence>
<dbReference type="Proteomes" id="UP000282321">
    <property type="component" value="Unassembled WGS sequence"/>
</dbReference>
<comment type="similarity">
    <text evidence="3 17">Belongs to the QueH family.</text>
</comment>
<sequence length="197" mass="23150">MLLHVCCAPDATHSVKVLREQYKFNVYMYFHNPNIHPKEEYLKRYDSFLKLSKAWNIPIIEAPYNPEEWFKITELYKNEPEGGARCYICYKNNLFHTARKAKELGFSYFSTTLTISPHKNAKIINGIGNDVAKLFGVTYIAENFKKNDGFKKSIEYSKELGLYRQNYCGCIYSKIEAENKRKIKYANVSNHNHSDYR</sequence>
<feature type="binding site" evidence="17">
    <location>
        <position position="89"/>
    </location>
    <ligand>
        <name>[4Fe-4S] cluster</name>
        <dbReference type="ChEBI" id="CHEBI:49883"/>
    </ligand>
</feature>
<dbReference type="PANTHER" id="PTHR36701">
    <property type="entry name" value="EPOXYQUEUOSINE REDUCTASE QUEH"/>
    <property type="match status" value="1"/>
</dbReference>
<dbReference type="GO" id="GO:0046872">
    <property type="term" value="F:metal ion binding"/>
    <property type="evidence" value="ECO:0007669"/>
    <property type="project" value="UniProtKB-KW"/>
</dbReference>
<evidence type="ECO:0000256" key="6">
    <source>
        <dbReference type="ARBA" id="ARBA00022485"/>
    </source>
</evidence>
<dbReference type="Pfam" id="PF02677">
    <property type="entry name" value="QueH"/>
    <property type="match status" value="1"/>
</dbReference>
<evidence type="ECO:0000256" key="9">
    <source>
        <dbReference type="ARBA" id="ARBA00022785"/>
    </source>
</evidence>
<accession>A0A660SB78</accession>
<dbReference type="UniPathway" id="UPA00392"/>
<dbReference type="EC" id="1.17.99.6" evidence="4 17"/>
<dbReference type="GO" id="GO:0008616">
    <property type="term" value="P:tRNA queuosine(34) biosynthetic process"/>
    <property type="evidence" value="ECO:0007669"/>
    <property type="project" value="UniProtKB-UniRule"/>
</dbReference>
<evidence type="ECO:0000256" key="13">
    <source>
        <dbReference type="ARBA" id="ARBA00023157"/>
    </source>
</evidence>
<keyword evidence="8 17" id="KW-0479">Metal-binding</keyword>
<keyword evidence="7 17" id="KW-0819">tRNA processing</keyword>
<feature type="binding site" evidence="17">
    <location>
        <position position="7"/>
    </location>
    <ligand>
        <name>[4Fe-4S] cluster</name>
        <dbReference type="ChEBI" id="CHEBI:49883"/>
    </ligand>
</feature>
<evidence type="ECO:0000256" key="2">
    <source>
        <dbReference type="ARBA" id="ARBA00004691"/>
    </source>
</evidence>
<feature type="binding site" evidence="17">
    <location>
        <position position="6"/>
    </location>
    <ligand>
        <name>[4Fe-4S] cluster</name>
        <dbReference type="ChEBI" id="CHEBI:49883"/>
    </ligand>
</feature>
<comment type="function">
    <text evidence="1 17">Catalyzes the conversion of epoxyqueuosine (oQ) to queuosine (Q), which is a hypermodified base found in the wobble positions of tRNA(Asp), tRNA(Asn), tRNA(His) and tRNA(Tyr).</text>
</comment>
<evidence type="ECO:0000256" key="1">
    <source>
        <dbReference type="ARBA" id="ARBA00002268"/>
    </source>
</evidence>
<gene>
    <name evidence="17" type="primary">queH</name>
    <name evidence="18" type="ORF">DRP44_02660</name>
</gene>
<comment type="catalytic activity">
    <reaction evidence="16 17">
        <text>epoxyqueuosine(34) in tRNA + AH2 = queuosine(34) in tRNA + A + H2O</text>
        <dbReference type="Rhea" id="RHEA:32159"/>
        <dbReference type="Rhea" id="RHEA-COMP:18571"/>
        <dbReference type="Rhea" id="RHEA-COMP:18582"/>
        <dbReference type="ChEBI" id="CHEBI:13193"/>
        <dbReference type="ChEBI" id="CHEBI:15377"/>
        <dbReference type="ChEBI" id="CHEBI:17499"/>
        <dbReference type="ChEBI" id="CHEBI:194431"/>
        <dbReference type="ChEBI" id="CHEBI:194443"/>
        <dbReference type="EC" id="1.17.99.6"/>
    </reaction>
</comment>
<comment type="pathway">
    <text evidence="2 17">tRNA modification; tRNA-queuosine biosynthesis.</text>
</comment>
<proteinExistence type="inferred from homology"/>
<evidence type="ECO:0000256" key="12">
    <source>
        <dbReference type="ARBA" id="ARBA00023014"/>
    </source>
</evidence>
<evidence type="ECO:0000256" key="8">
    <source>
        <dbReference type="ARBA" id="ARBA00022723"/>
    </source>
</evidence>
<dbReference type="InterPro" id="IPR003828">
    <property type="entry name" value="QueH"/>
</dbReference>
<keyword evidence="13 17" id="KW-1015">Disulfide bond</keyword>
<evidence type="ECO:0000256" key="4">
    <source>
        <dbReference type="ARBA" id="ARBA00012622"/>
    </source>
</evidence>
<feature type="binding site" evidence="17">
    <location>
        <position position="86"/>
    </location>
    <ligand>
        <name>[4Fe-4S] cluster</name>
        <dbReference type="ChEBI" id="CHEBI:49883"/>
    </ligand>
</feature>
<evidence type="ECO:0000313" key="19">
    <source>
        <dbReference type="Proteomes" id="UP000282321"/>
    </source>
</evidence>
<keyword evidence="12 17" id="KW-0411">Iron-sulfur</keyword>
<protein>
    <recommendedName>
        <fullName evidence="5 17">Epoxyqueuosine reductase QueH</fullName>
        <ecNumber evidence="4 17">1.17.99.6</ecNumber>
    </recommendedName>
    <alternativeName>
        <fullName evidence="15 17">Queuosine biosynthesis protein QueH</fullName>
    </alternativeName>
</protein>
<evidence type="ECO:0000256" key="11">
    <source>
        <dbReference type="ARBA" id="ARBA00023004"/>
    </source>
</evidence>
<keyword evidence="11 17" id="KW-0408">Iron</keyword>
<dbReference type="PANTHER" id="PTHR36701:SF1">
    <property type="entry name" value="EPOXYQUEUOSINE REDUCTASE QUEH"/>
    <property type="match status" value="1"/>
</dbReference>
<dbReference type="EMBL" id="QNBC01000023">
    <property type="protein sequence ID" value="RKX67233.1"/>
    <property type="molecule type" value="Genomic_DNA"/>
</dbReference>
<keyword evidence="10 17" id="KW-0560">Oxidoreductase</keyword>
<keyword evidence="14 17" id="KW-0676">Redox-active center</keyword>
<dbReference type="GO" id="GO:0052693">
    <property type="term" value="F:epoxyqueuosine reductase activity"/>
    <property type="evidence" value="ECO:0007669"/>
    <property type="project" value="UniProtKB-UniRule"/>
</dbReference>
<evidence type="ECO:0000256" key="7">
    <source>
        <dbReference type="ARBA" id="ARBA00022694"/>
    </source>
</evidence>
<comment type="caution">
    <text evidence="18">The sequence shown here is derived from an EMBL/GenBank/DDBJ whole genome shotgun (WGS) entry which is preliminary data.</text>
</comment>
<evidence type="ECO:0000256" key="15">
    <source>
        <dbReference type="ARBA" id="ARBA00031446"/>
    </source>
</evidence>
<organism evidence="18 19">
    <name type="scientific">candidate division TA06 bacterium</name>
    <dbReference type="NCBI Taxonomy" id="2250710"/>
    <lineage>
        <taxon>Bacteria</taxon>
        <taxon>Bacteria division TA06</taxon>
    </lineage>
</organism>
<evidence type="ECO:0000256" key="10">
    <source>
        <dbReference type="ARBA" id="ARBA00023002"/>
    </source>
</evidence>